<dbReference type="InterPro" id="IPR046346">
    <property type="entry name" value="Aminoacid_DH-like_N_sf"/>
</dbReference>
<dbReference type="SUPFAM" id="SSF53223">
    <property type="entry name" value="Aminoacid dehydrogenase-like, N-terminal domain"/>
    <property type="match status" value="1"/>
</dbReference>
<evidence type="ECO:0000256" key="6">
    <source>
        <dbReference type="ARBA" id="ARBA00023002"/>
    </source>
</evidence>
<organism evidence="13 14">
    <name type="scientific">Myroides indicus</name>
    <dbReference type="NCBI Taxonomy" id="1323422"/>
    <lineage>
        <taxon>Bacteria</taxon>
        <taxon>Pseudomonadati</taxon>
        <taxon>Bacteroidota</taxon>
        <taxon>Flavobacteriia</taxon>
        <taxon>Flavobacteriales</taxon>
        <taxon>Flavobacteriaceae</taxon>
        <taxon>Myroides</taxon>
    </lineage>
</organism>
<dbReference type="InterPro" id="IPR012188">
    <property type="entry name" value="ME_PTA"/>
</dbReference>
<dbReference type="InterPro" id="IPR036291">
    <property type="entry name" value="NAD(P)-bd_dom_sf"/>
</dbReference>
<dbReference type="Gene3D" id="3.40.50.720">
    <property type="entry name" value="NAD(P)-binding Rossmann-like Domain"/>
    <property type="match status" value="1"/>
</dbReference>
<dbReference type="SMART" id="SM01274">
    <property type="entry name" value="malic"/>
    <property type="match status" value="1"/>
</dbReference>
<reference evidence="13 14" key="1">
    <citation type="submission" date="2019-03" db="EMBL/GenBank/DDBJ databases">
        <title>Genomic Encyclopedia of Archaeal and Bacterial Type Strains, Phase II (KMG-II): from individual species to whole genera.</title>
        <authorList>
            <person name="Goeker M."/>
        </authorList>
    </citation>
    <scope>NUCLEOTIDE SEQUENCE [LARGE SCALE GENOMIC DNA]</scope>
    <source>
        <strain evidence="13 14">DSM 28213</strain>
    </source>
</reference>
<dbReference type="InterPro" id="IPR037062">
    <property type="entry name" value="Malic_N_dom_sf"/>
</dbReference>
<feature type="binding site" evidence="9">
    <location>
        <position position="137"/>
    </location>
    <ligand>
        <name>a divalent metal cation</name>
        <dbReference type="ChEBI" id="CHEBI:60240"/>
    </ligand>
</feature>
<dbReference type="GO" id="GO:0051287">
    <property type="term" value="F:NAD binding"/>
    <property type="evidence" value="ECO:0007669"/>
    <property type="project" value="InterPro"/>
</dbReference>
<dbReference type="SMART" id="SM00919">
    <property type="entry name" value="Malic_M"/>
    <property type="match status" value="1"/>
</dbReference>
<keyword evidence="6" id="KW-0560">Oxidoreductase</keyword>
<dbReference type="Pfam" id="PF01515">
    <property type="entry name" value="PTA_PTB"/>
    <property type="match status" value="1"/>
</dbReference>
<dbReference type="InterPro" id="IPR012301">
    <property type="entry name" value="Malic_N_dom"/>
</dbReference>
<dbReference type="CDD" id="cd05311">
    <property type="entry name" value="NAD_bind_2_malic_enz"/>
    <property type="match status" value="1"/>
</dbReference>
<dbReference type="InterPro" id="IPR002505">
    <property type="entry name" value="PTA_PTB"/>
</dbReference>
<accession>A0A4R7F138</accession>
<dbReference type="InterPro" id="IPR015884">
    <property type="entry name" value="Malic_enzyme_CS"/>
</dbReference>
<dbReference type="InterPro" id="IPR042113">
    <property type="entry name" value="P_AcTrfase_dom1"/>
</dbReference>
<dbReference type="InterPro" id="IPR051674">
    <property type="entry name" value="Malate_Decarboxylase"/>
</dbReference>
<feature type="domain" description="Malic enzyme N-terminal" evidence="12">
    <location>
        <begin position="19"/>
        <end position="152"/>
    </location>
</feature>
<evidence type="ECO:0000256" key="4">
    <source>
        <dbReference type="ARBA" id="ARBA00008756"/>
    </source>
</evidence>
<dbReference type="InterPro" id="IPR045213">
    <property type="entry name" value="Malic_NAD-bd_bact_type"/>
</dbReference>
<feature type="domain" description="Malic enzyme NAD-binding" evidence="11">
    <location>
        <begin position="164"/>
        <end position="399"/>
    </location>
</feature>
<protein>
    <submittedName>
        <fullName evidence="13">Allosteric NADP-dependent malic enzyme</fullName>
    </submittedName>
</protein>
<dbReference type="FunFam" id="3.40.50.10380:FF:000003">
    <property type="entry name" value="NADP-dependent malic enzyme"/>
    <property type="match status" value="1"/>
</dbReference>
<evidence type="ECO:0000256" key="5">
    <source>
        <dbReference type="ARBA" id="ARBA00022723"/>
    </source>
</evidence>
<dbReference type="OrthoDB" id="9805787at2"/>
<evidence type="ECO:0000256" key="7">
    <source>
        <dbReference type="ARBA" id="ARBA00023268"/>
    </source>
</evidence>
<feature type="active site" description="Proton acceptor" evidence="8">
    <location>
        <position position="95"/>
    </location>
</feature>
<dbReference type="EMBL" id="SOAG01000006">
    <property type="protein sequence ID" value="TDS63593.1"/>
    <property type="molecule type" value="Genomic_DNA"/>
</dbReference>
<dbReference type="RefSeq" id="WP_133711988.1">
    <property type="nucleotide sequence ID" value="NZ_SOAG01000006.1"/>
</dbReference>
<dbReference type="GO" id="GO:0006108">
    <property type="term" value="P:malate metabolic process"/>
    <property type="evidence" value="ECO:0007669"/>
    <property type="project" value="InterPro"/>
</dbReference>
<feature type="binding site" evidence="10">
    <location>
        <position position="163"/>
    </location>
    <ligand>
        <name>a divalent metal cation</name>
        <dbReference type="ChEBI" id="CHEBI:60240"/>
    </ligand>
</feature>
<evidence type="ECO:0000259" key="11">
    <source>
        <dbReference type="SMART" id="SM00919"/>
    </source>
</evidence>
<evidence type="ECO:0000256" key="9">
    <source>
        <dbReference type="PIRSR" id="PIRSR036684-2"/>
    </source>
</evidence>
<dbReference type="Pfam" id="PF00390">
    <property type="entry name" value="malic"/>
    <property type="match status" value="1"/>
</dbReference>
<evidence type="ECO:0000256" key="8">
    <source>
        <dbReference type="PIRSR" id="PIRSR036684-1"/>
    </source>
</evidence>
<dbReference type="GO" id="GO:0016616">
    <property type="term" value="F:oxidoreductase activity, acting on the CH-OH group of donors, NAD or NADP as acceptor"/>
    <property type="evidence" value="ECO:0007669"/>
    <property type="project" value="InterPro"/>
</dbReference>
<evidence type="ECO:0000259" key="12">
    <source>
        <dbReference type="SMART" id="SM01274"/>
    </source>
</evidence>
<evidence type="ECO:0000256" key="1">
    <source>
        <dbReference type="ARBA" id="ARBA00001936"/>
    </source>
</evidence>
<dbReference type="Gene3D" id="3.40.50.10750">
    <property type="entry name" value="Isocitrate/Isopropylmalate dehydrogenase-like"/>
    <property type="match status" value="1"/>
</dbReference>
<dbReference type="Gene3D" id="3.40.50.10380">
    <property type="entry name" value="Malic enzyme, N-terminal domain"/>
    <property type="match status" value="1"/>
</dbReference>
<evidence type="ECO:0000256" key="3">
    <source>
        <dbReference type="ARBA" id="ARBA00007686"/>
    </source>
</evidence>
<keyword evidence="14" id="KW-1185">Reference proteome</keyword>
<dbReference type="SUPFAM" id="SSF51735">
    <property type="entry name" value="NAD(P)-binding Rossmann-fold domains"/>
    <property type="match status" value="1"/>
</dbReference>
<dbReference type="GO" id="GO:0004470">
    <property type="term" value="F:malic enzyme activity"/>
    <property type="evidence" value="ECO:0007669"/>
    <property type="project" value="InterPro"/>
</dbReference>
<dbReference type="InterPro" id="IPR042112">
    <property type="entry name" value="P_AcTrfase_dom2"/>
</dbReference>
<comment type="cofactor">
    <cofactor evidence="1">
        <name>Mn(2+)</name>
        <dbReference type="ChEBI" id="CHEBI:29035"/>
    </cofactor>
</comment>
<name>A0A4R7F138_9FLAO</name>
<dbReference type="GO" id="GO:0046872">
    <property type="term" value="F:metal ion binding"/>
    <property type="evidence" value="ECO:0007669"/>
    <property type="project" value="UniProtKB-KW"/>
</dbReference>
<evidence type="ECO:0000313" key="14">
    <source>
        <dbReference type="Proteomes" id="UP000295215"/>
    </source>
</evidence>
<comment type="similarity">
    <text evidence="4">In the C-terminal section; belongs to the phosphate acetyltransferase and butyryltransferase family.</text>
</comment>
<dbReference type="PROSITE" id="PS00331">
    <property type="entry name" value="MALIC_ENZYMES"/>
    <property type="match status" value="1"/>
</dbReference>
<proteinExistence type="inferred from homology"/>
<evidence type="ECO:0000313" key="13">
    <source>
        <dbReference type="EMBL" id="TDS63593.1"/>
    </source>
</evidence>
<feature type="binding site" evidence="10">
    <location>
        <position position="286"/>
    </location>
    <ligand>
        <name>a divalent metal cation</name>
        <dbReference type="ChEBI" id="CHEBI:60240"/>
    </ligand>
</feature>
<dbReference type="PANTHER" id="PTHR43237">
    <property type="entry name" value="NADP-DEPENDENT MALIC ENZYME"/>
    <property type="match status" value="1"/>
</dbReference>
<sequence>MNKESLRREALLYHAKPTPGKIQVVPTKRYSSQRDLSLAYSPGVAEPCLEIAKDVNNVYKYTAKGNLVAVISNGTAVLGLGDIGPEASKPVMEGKGLLFKIFADIDVFDIEIDTTDVEKFIETVKNIAPTFGGINLEDIKAPESFEIERRLKEELNIPVMHDDQHGTAIISAAALLNALELAGKDIAEIKMVVSGAGSAAIACAKLYVAFGVKRENILMFNSKGVLKKGDARISEQQSDFAVEHDITFAEAVKNSDVFIGLSTAGVLTPEMLQTMAPNPIVFAMANPRPEIDYDVATSTRKDVIMATGRSDFPNQVNNVLGFPYIFRGALDVRATKINEEMKMAAVVALAKLAKEPVPEQVNIAYGETKFSFGREYIIPKPFDPRLISVVPLAVAKAAIESGVAESAITDWDKYKLELEERLGSDNKLLRMLINRAKIEPKKVVYAEADHLDVLKAAQIAYEEGMTIPILLGDKETILELKREIEFNSNVEIIDPKTEEQRERRERFASVYWETRQRKGITLYEAQKLMRERNYFAAMLVNEGEADAMLTGYSRSYPSVVKPILELIPRAQGVSKVATTNLMMTKRGPMFLADTAINPNPSAEELAKIAYMTEKTVRMFGMEPVIAMLSYSNFGSGTNDSPKKMREAVCILHEQYPEMIVDGEIQIDFALNDQMLKQKFPFSKLVNKKVNTLIFPNLDAANITYKMLKELNRATSIGPIILGLDKAVHVFQLGASVDEMVNMTAVAVVDAQVRENRKKNK</sequence>
<keyword evidence="5 9" id="KW-0479">Metal-binding</keyword>
<keyword evidence="10" id="KW-0521">NADP</keyword>
<dbReference type="PIRSF" id="PIRSF036684">
    <property type="entry name" value="ME_PTA"/>
    <property type="match status" value="1"/>
</dbReference>
<dbReference type="FunFam" id="3.40.50.720:FF:000095">
    <property type="entry name" value="NADP-dependent malic enzyme"/>
    <property type="match status" value="1"/>
</dbReference>
<dbReference type="AlphaFoldDB" id="A0A4R7F138"/>
<dbReference type="Pfam" id="PF03949">
    <property type="entry name" value="Malic_M"/>
    <property type="match status" value="1"/>
</dbReference>
<keyword evidence="7" id="KW-0511">Multifunctional enzyme</keyword>
<feature type="binding site" evidence="10">
    <location>
        <begin position="77"/>
        <end position="84"/>
    </location>
    <ligand>
        <name>NADP(+)</name>
        <dbReference type="ChEBI" id="CHEBI:58349"/>
    </ligand>
</feature>
<dbReference type="InterPro" id="IPR012302">
    <property type="entry name" value="Malic_NAD-bd"/>
</dbReference>
<comment type="similarity">
    <text evidence="3">In the N-terminal section; belongs to the malic enzymes family.</text>
</comment>
<dbReference type="SUPFAM" id="SSF53659">
    <property type="entry name" value="Isocitrate/Isopropylmalate dehydrogenase-like"/>
    <property type="match status" value="1"/>
</dbReference>
<gene>
    <name evidence="13" type="ORF">C8P70_10623</name>
</gene>
<dbReference type="Gene3D" id="3.40.50.10950">
    <property type="match status" value="1"/>
</dbReference>
<evidence type="ECO:0000256" key="10">
    <source>
        <dbReference type="PIRSR" id="PIRSR036684-3"/>
    </source>
</evidence>
<dbReference type="PANTHER" id="PTHR43237:SF4">
    <property type="entry name" value="NADP-DEPENDENT MALIC ENZYME"/>
    <property type="match status" value="1"/>
</dbReference>
<comment type="cofactor">
    <cofactor evidence="2">
        <name>Mg(2+)</name>
        <dbReference type="ChEBI" id="CHEBI:18420"/>
    </cofactor>
</comment>
<evidence type="ECO:0000256" key="2">
    <source>
        <dbReference type="ARBA" id="ARBA00001946"/>
    </source>
</evidence>
<dbReference type="GO" id="GO:0016746">
    <property type="term" value="F:acyltransferase activity"/>
    <property type="evidence" value="ECO:0007669"/>
    <property type="project" value="InterPro"/>
</dbReference>
<dbReference type="Proteomes" id="UP000295215">
    <property type="component" value="Unassembled WGS sequence"/>
</dbReference>
<feature type="binding site" evidence="9">
    <location>
        <position position="138"/>
    </location>
    <ligand>
        <name>a divalent metal cation</name>
        <dbReference type="ChEBI" id="CHEBI:60240"/>
    </ligand>
</feature>
<comment type="caution">
    <text evidence="13">The sequence shown here is derived from an EMBL/GenBank/DDBJ whole genome shotgun (WGS) entry which is preliminary data.</text>
</comment>